<dbReference type="AlphaFoldDB" id="A0A9Q1AHH5"/>
<dbReference type="GO" id="GO:0016020">
    <property type="term" value="C:membrane"/>
    <property type="evidence" value="ECO:0007669"/>
    <property type="project" value="InterPro"/>
</dbReference>
<protein>
    <submittedName>
        <fullName evidence="7">CELLULOSE SYNTHASE-LIKE PROTEIN G2</fullName>
    </submittedName>
</protein>
<keyword evidence="8" id="KW-1185">Reference proteome</keyword>
<evidence type="ECO:0000313" key="7">
    <source>
        <dbReference type="EMBL" id="KAJ6771342.1"/>
    </source>
</evidence>
<name>A0A9Q1AHH5_9ROSI</name>
<dbReference type="GO" id="GO:0016760">
    <property type="term" value="F:cellulose synthase (UDP-forming) activity"/>
    <property type="evidence" value="ECO:0007669"/>
    <property type="project" value="InterPro"/>
</dbReference>
<comment type="caution">
    <text evidence="7">The sequence shown here is derived from an EMBL/GenBank/DDBJ whole genome shotgun (WGS) entry which is preliminary data.</text>
</comment>
<dbReference type="Proteomes" id="UP001151752">
    <property type="component" value="Chromosome 10"/>
</dbReference>
<dbReference type="GO" id="GO:0012505">
    <property type="term" value="C:endomembrane system"/>
    <property type="evidence" value="ECO:0007669"/>
    <property type="project" value="UniProtKB-SubCell"/>
</dbReference>
<keyword evidence="3" id="KW-0808">Transferase</keyword>
<keyword evidence="2" id="KW-0328">Glycosyltransferase</keyword>
<dbReference type="EMBL" id="JAPFFM010000002">
    <property type="protein sequence ID" value="KAJ6771342.1"/>
    <property type="molecule type" value="Genomic_DNA"/>
</dbReference>
<proteinExistence type="predicted"/>
<evidence type="ECO:0000256" key="4">
    <source>
        <dbReference type="ARBA" id="ARBA00022692"/>
    </source>
</evidence>
<dbReference type="GO" id="GO:0030244">
    <property type="term" value="P:cellulose biosynthetic process"/>
    <property type="evidence" value="ECO:0007669"/>
    <property type="project" value="InterPro"/>
</dbReference>
<evidence type="ECO:0000256" key="3">
    <source>
        <dbReference type="ARBA" id="ARBA00022679"/>
    </source>
</evidence>
<accession>A0A9Q1AHH5</accession>
<evidence type="ECO:0000256" key="6">
    <source>
        <dbReference type="ARBA" id="ARBA00023136"/>
    </source>
</evidence>
<gene>
    <name evidence="7" type="ORF">OIU74_017725</name>
</gene>
<evidence type="ECO:0000256" key="2">
    <source>
        <dbReference type="ARBA" id="ARBA00022676"/>
    </source>
</evidence>
<keyword evidence="5" id="KW-1133">Transmembrane helix</keyword>
<dbReference type="Pfam" id="PF03552">
    <property type="entry name" value="Cellulose_synt"/>
    <property type="match status" value="1"/>
</dbReference>
<evidence type="ECO:0000256" key="5">
    <source>
        <dbReference type="ARBA" id="ARBA00022989"/>
    </source>
</evidence>
<comment type="subcellular location">
    <subcellularLocation>
        <location evidence="1">Endomembrane system</location>
    </subcellularLocation>
</comment>
<sequence>MRFREDFVLEETKSKIKGRDHPALVEVVQDNSNEEATKDEANEMPLLTFLARRGLLILTIPRLRVSGVISNSPYILVLDRGHVLQNDPTSARQAMCFYFDPISLPR</sequence>
<evidence type="ECO:0000313" key="8">
    <source>
        <dbReference type="Proteomes" id="UP001151752"/>
    </source>
</evidence>
<evidence type="ECO:0000256" key="1">
    <source>
        <dbReference type="ARBA" id="ARBA00004308"/>
    </source>
</evidence>
<dbReference type="InterPro" id="IPR005150">
    <property type="entry name" value="Cellulose_synth"/>
</dbReference>
<organism evidence="7 8">
    <name type="scientific">Salix koriyanagi</name>
    <dbReference type="NCBI Taxonomy" id="2511006"/>
    <lineage>
        <taxon>Eukaryota</taxon>
        <taxon>Viridiplantae</taxon>
        <taxon>Streptophyta</taxon>
        <taxon>Embryophyta</taxon>
        <taxon>Tracheophyta</taxon>
        <taxon>Spermatophyta</taxon>
        <taxon>Magnoliopsida</taxon>
        <taxon>eudicotyledons</taxon>
        <taxon>Gunneridae</taxon>
        <taxon>Pentapetalae</taxon>
        <taxon>rosids</taxon>
        <taxon>fabids</taxon>
        <taxon>Malpighiales</taxon>
        <taxon>Salicaceae</taxon>
        <taxon>Saliceae</taxon>
        <taxon>Salix</taxon>
    </lineage>
</organism>
<keyword evidence="4" id="KW-0812">Transmembrane</keyword>
<reference evidence="7" key="1">
    <citation type="submission" date="2022-11" db="EMBL/GenBank/DDBJ databases">
        <authorList>
            <person name="Hyden B.L."/>
            <person name="Feng K."/>
            <person name="Yates T."/>
            <person name="Jawdy S."/>
            <person name="Smart L.B."/>
            <person name="Muchero W."/>
        </authorList>
    </citation>
    <scope>NUCLEOTIDE SEQUENCE</scope>
    <source>
        <tissue evidence="7">Shoot tip</tissue>
    </source>
</reference>
<reference evidence="7" key="2">
    <citation type="journal article" date="2023" name="Int. J. Mol. Sci.">
        <title>De Novo Assembly and Annotation of 11 Diverse Shrub Willow (Salix) Genomes Reveals Novel Gene Organization in Sex-Linked Regions.</title>
        <authorList>
            <person name="Hyden B."/>
            <person name="Feng K."/>
            <person name="Yates T.B."/>
            <person name="Jawdy S."/>
            <person name="Cereghino C."/>
            <person name="Smart L.B."/>
            <person name="Muchero W."/>
        </authorList>
    </citation>
    <scope>NUCLEOTIDE SEQUENCE</scope>
    <source>
        <tissue evidence="7">Shoot tip</tissue>
    </source>
</reference>
<keyword evidence="6" id="KW-0472">Membrane</keyword>